<evidence type="ECO:0000256" key="1">
    <source>
        <dbReference type="SAM" id="SignalP"/>
    </source>
</evidence>
<sequence>MKFQLLSLFSLLLSSATAAPSPPKPKAFDIMALRSASPIHFSQVSAARSGLFLGLPQQNATCKGGKSSEYATFSVENEELVLYSCEGVKQKVFVDRSGMGQGIVGYITGDAPLPRYGELKGWKVDASQNLWFKDVGLIACPNSIDGSWRIWLGLGLQTPGGNQGCLGFTARTLENAKPVSCRYTQG</sequence>
<dbReference type="GeneID" id="36605869"/>
<dbReference type="OrthoDB" id="4093325at2759"/>
<dbReference type="AlphaFoldDB" id="A0A2T4B8X4"/>
<feature type="signal peptide" evidence="1">
    <location>
        <begin position="1"/>
        <end position="18"/>
    </location>
</feature>
<dbReference type="RefSeq" id="XP_024749103.1">
    <property type="nucleotide sequence ID" value="XM_024897751.1"/>
</dbReference>
<gene>
    <name evidence="2" type="ORF">BBK36DRAFT_163943</name>
</gene>
<feature type="chain" id="PRO_5015736781" description="Cell wall protein PhiA" evidence="1">
    <location>
        <begin position="19"/>
        <end position="186"/>
    </location>
</feature>
<reference evidence="3" key="1">
    <citation type="submission" date="2016-07" db="EMBL/GenBank/DDBJ databases">
        <title>Multiple horizontal gene transfer events from other fungi enriched the ability of initially mycotrophic Trichoderma (Ascomycota) to feed on dead plant biomass.</title>
        <authorList>
            <consortium name="DOE Joint Genome Institute"/>
            <person name="Atanasova L."/>
            <person name="Chenthamara K."/>
            <person name="Zhang J."/>
            <person name="Grujic M."/>
            <person name="Henrissat B."/>
            <person name="Kuo A."/>
            <person name="Aerts A."/>
            <person name="Salamov A."/>
            <person name="Lipzen A."/>
            <person name="Labutti K."/>
            <person name="Barry K."/>
            <person name="Miao Y."/>
            <person name="Rahimi M.J."/>
            <person name="Shen Q."/>
            <person name="Grigoriev I.V."/>
            <person name="Kubicek C.P."/>
            <person name="Druzhinina I.S."/>
        </authorList>
    </citation>
    <scope>NUCLEOTIDE SEQUENCE [LARGE SCALE GENOMIC DNA]</scope>
    <source>
        <strain evidence="3">TUCIM 6016</strain>
    </source>
</reference>
<accession>A0A2T4B8X4</accession>
<dbReference type="Proteomes" id="UP000241546">
    <property type="component" value="Unassembled WGS sequence"/>
</dbReference>
<keyword evidence="1" id="KW-0732">Signal</keyword>
<dbReference type="EMBL" id="KZ680214">
    <property type="protein sequence ID" value="PTB65783.1"/>
    <property type="molecule type" value="Genomic_DNA"/>
</dbReference>
<evidence type="ECO:0008006" key="4">
    <source>
        <dbReference type="Google" id="ProtNLM"/>
    </source>
</evidence>
<keyword evidence="3" id="KW-1185">Reference proteome</keyword>
<organism evidence="2 3">
    <name type="scientific">Trichoderma citrinoviride</name>
    <dbReference type="NCBI Taxonomy" id="58853"/>
    <lineage>
        <taxon>Eukaryota</taxon>
        <taxon>Fungi</taxon>
        <taxon>Dikarya</taxon>
        <taxon>Ascomycota</taxon>
        <taxon>Pezizomycotina</taxon>
        <taxon>Sordariomycetes</taxon>
        <taxon>Hypocreomycetidae</taxon>
        <taxon>Hypocreales</taxon>
        <taxon>Hypocreaceae</taxon>
        <taxon>Trichoderma</taxon>
    </lineage>
</organism>
<evidence type="ECO:0000313" key="2">
    <source>
        <dbReference type="EMBL" id="PTB65783.1"/>
    </source>
</evidence>
<name>A0A2T4B8X4_9HYPO</name>
<evidence type="ECO:0000313" key="3">
    <source>
        <dbReference type="Proteomes" id="UP000241546"/>
    </source>
</evidence>
<proteinExistence type="predicted"/>
<protein>
    <recommendedName>
        <fullName evidence="4">Cell wall protein PhiA</fullName>
    </recommendedName>
</protein>